<evidence type="ECO:0000313" key="11">
    <source>
        <dbReference type="Proteomes" id="UP000027456"/>
    </source>
</evidence>
<feature type="domain" description="Reverse transcriptase" evidence="9">
    <location>
        <begin position="73"/>
        <end position="285"/>
    </location>
</feature>
<dbReference type="Gene3D" id="3.10.10.10">
    <property type="entry name" value="HIV Type 1 Reverse Transcriptase, subunit A, domain 1"/>
    <property type="match status" value="1"/>
</dbReference>
<dbReference type="PROSITE" id="PS50878">
    <property type="entry name" value="RT_POL"/>
    <property type="match status" value="1"/>
</dbReference>
<dbReference type="PANTHER" id="PTHR37984:SF5">
    <property type="entry name" value="PROTEIN NYNRIN-LIKE"/>
    <property type="match status" value="1"/>
</dbReference>
<dbReference type="PANTHER" id="PTHR37984">
    <property type="entry name" value="PROTEIN CBG26694"/>
    <property type="match status" value="1"/>
</dbReference>
<keyword evidence="3" id="KW-0540">Nuclease</keyword>
<evidence type="ECO:0000256" key="8">
    <source>
        <dbReference type="SAM" id="Phobius"/>
    </source>
</evidence>
<keyword evidence="8" id="KW-0472">Membrane</keyword>
<organism evidence="10 11">
    <name type="scientific">Rhizoctonia solani 123E</name>
    <dbReference type="NCBI Taxonomy" id="1423351"/>
    <lineage>
        <taxon>Eukaryota</taxon>
        <taxon>Fungi</taxon>
        <taxon>Dikarya</taxon>
        <taxon>Basidiomycota</taxon>
        <taxon>Agaricomycotina</taxon>
        <taxon>Agaricomycetes</taxon>
        <taxon>Cantharellales</taxon>
        <taxon>Ceratobasidiaceae</taxon>
        <taxon>Rhizoctonia</taxon>
    </lineage>
</organism>
<feature type="region of interest" description="Disordered" evidence="7">
    <location>
        <begin position="1"/>
        <end position="22"/>
    </location>
</feature>
<dbReference type="HOGENOM" id="CLU_000384_33_4_1"/>
<dbReference type="CDD" id="cd09274">
    <property type="entry name" value="RNase_HI_RT_Ty3"/>
    <property type="match status" value="1"/>
</dbReference>
<gene>
    <name evidence="10" type="ORF">V565_336980</name>
</gene>
<name>A0A074S4C9_9AGAM</name>
<evidence type="ECO:0000256" key="2">
    <source>
        <dbReference type="ARBA" id="ARBA00022695"/>
    </source>
</evidence>
<evidence type="ECO:0000256" key="4">
    <source>
        <dbReference type="ARBA" id="ARBA00022759"/>
    </source>
</evidence>
<evidence type="ECO:0000256" key="5">
    <source>
        <dbReference type="ARBA" id="ARBA00022801"/>
    </source>
</evidence>
<feature type="transmembrane region" description="Helical" evidence="8">
    <location>
        <begin position="211"/>
        <end position="228"/>
    </location>
</feature>
<keyword evidence="6 10" id="KW-0695">RNA-directed DNA polymerase</keyword>
<sequence length="639" mass="73028">MRSPEGGPKTAETPEPDPIPRDQLLKEVHFSEQLTREQRNKLEKIVTKNELTFGLNGRLGSHDAKVEINLRPGTQEISLTPYSMSPAKREIIDKQIDDWLRLEVIEPAKSAWGFPVIVVFRNSKPRVCIDYRRLNDVSIPDEYPLPKQTDILHALEGSQWLTTLDALAGFTQLSIKEEDRAKTAFRCHRGFYQFKRLPFGFRNGPAVFQRVMNTVLAPFLWIFALVYIDDIVVYSTTFEDHCRHLDEVFKTIKKAGITLSPNKCFVGFQSLLLLGQKVSRLGLSTHKEKVDAIIQLEPPKNVPTLQTFLGMMTYFASYIPFYAWIVAPLFKLLKKSTTWKWTDMEQKAFELAKQALVSAPVMAYPIIGKPFRLYTDACDYGLGAVLQQVQPIKIKDLKGTRAYKHLKTEYDKAYWSRILKEAERNYSPTEREALALKEALVKFQVYLEGSEFVAITDHAALTWSRTYHNINRRLMTWGLVFSAYPGMHIVHRAGRVHDNADPISRLRRRIPYQTGPLTDLSTPLKLNTEEDPLKNLYKEISNKFEQEVLEVASAYAKSAGIGNNKNHATVWVQTEAGPINHHTSTSFSIEISISPTEISKFIEAYKDDLHFGKVIEAMRSHHSPLNPPYAQYQIGDNVL</sequence>
<dbReference type="GO" id="GO:0016787">
    <property type="term" value="F:hydrolase activity"/>
    <property type="evidence" value="ECO:0007669"/>
    <property type="project" value="UniProtKB-KW"/>
</dbReference>
<dbReference type="GO" id="GO:0004519">
    <property type="term" value="F:endonuclease activity"/>
    <property type="evidence" value="ECO:0007669"/>
    <property type="project" value="UniProtKB-KW"/>
</dbReference>
<evidence type="ECO:0000256" key="7">
    <source>
        <dbReference type="SAM" id="MobiDB-lite"/>
    </source>
</evidence>
<dbReference type="OrthoDB" id="3364103at2759"/>
<keyword evidence="11" id="KW-1185">Reference proteome</keyword>
<dbReference type="CDD" id="cd01647">
    <property type="entry name" value="RT_LTR"/>
    <property type="match status" value="1"/>
</dbReference>
<dbReference type="InterPro" id="IPR000477">
    <property type="entry name" value="RT_dom"/>
</dbReference>
<dbReference type="InterPro" id="IPR050951">
    <property type="entry name" value="Retrovirus_Pol_polyprotein"/>
</dbReference>
<evidence type="ECO:0000256" key="1">
    <source>
        <dbReference type="ARBA" id="ARBA00022679"/>
    </source>
</evidence>
<evidence type="ECO:0000256" key="3">
    <source>
        <dbReference type="ARBA" id="ARBA00022722"/>
    </source>
</evidence>
<comment type="caution">
    <text evidence="10">The sequence shown here is derived from an EMBL/GenBank/DDBJ whole genome shotgun (WGS) entry which is preliminary data.</text>
</comment>
<protein>
    <submittedName>
        <fullName evidence="10">Reverse transcriptase</fullName>
    </submittedName>
</protein>
<dbReference type="FunFam" id="3.30.70.270:FF:000023">
    <property type="entry name" value="Pol"/>
    <property type="match status" value="1"/>
</dbReference>
<dbReference type="Proteomes" id="UP000027456">
    <property type="component" value="Unassembled WGS sequence"/>
</dbReference>
<keyword evidence="1" id="KW-0808">Transferase</keyword>
<reference evidence="10 11" key="1">
    <citation type="submission" date="2013-12" db="EMBL/GenBank/DDBJ databases">
        <authorList>
            <person name="Cubeta M."/>
            <person name="Pakala S."/>
            <person name="Fedorova N."/>
            <person name="Thomas E."/>
            <person name="Dean R."/>
            <person name="Jabaji S."/>
            <person name="Neate S."/>
            <person name="Toda T."/>
            <person name="Tavantzis S."/>
            <person name="Vilgalys R."/>
            <person name="Bharathan N."/>
            <person name="Pakala S."/>
            <person name="Losada L.S."/>
            <person name="Zafar N."/>
            <person name="Nierman W."/>
        </authorList>
    </citation>
    <scope>NUCLEOTIDE SEQUENCE [LARGE SCALE GENOMIC DNA]</scope>
    <source>
        <strain evidence="10 11">123E</strain>
    </source>
</reference>
<accession>A0A074S4C9</accession>
<dbReference type="InterPro" id="IPR043128">
    <property type="entry name" value="Rev_trsase/Diguanyl_cyclase"/>
</dbReference>
<dbReference type="Pfam" id="PF17917">
    <property type="entry name" value="RT_RNaseH"/>
    <property type="match status" value="1"/>
</dbReference>
<keyword evidence="5" id="KW-0378">Hydrolase</keyword>
<dbReference type="AlphaFoldDB" id="A0A074S4C9"/>
<dbReference type="InterPro" id="IPR041373">
    <property type="entry name" value="RT_RNaseH"/>
</dbReference>
<keyword evidence="8" id="KW-0812">Transmembrane</keyword>
<evidence type="ECO:0000259" key="9">
    <source>
        <dbReference type="PROSITE" id="PS50878"/>
    </source>
</evidence>
<evidence type="ECO:0000313" key="10">
    <source>
        <dbReference type="EMBL" id="KEP44977.1"/>
    </source>
</evidence>
<dbReference type="Gene3D" id="3.30.70.270">
    <property type="match status" value="2"/>
</dbReference>
<dbReference type="STRING" id="1423351.A0A074S4C9"/>
<dbReference type="SUPFAM" id="SSF56672">
    <property type="entry name" value="DNA/RNA polymerases"/>
    <property type="match status" value="1"/>
</dbReference>
<keyword evidence="2" id="KW-0548">Nucleotidyltransferase</keyword>
<proteinExistence type="predicted"/>
<dbReference type="EMBL" id="AZST01002438">
    <property type="protein sequence ID" value="KEP44977.1"/>
    <property type="molecule type" value="Genomic_DNA"/>
</dbReference>
<dbReference type="GO" id="GO:0003964">
    <property type="term" value="F:RNA-directed DNA polymerase activity"/>
    <property type="evidence" value="ECO:0007669"/>
    <property type="project" value="UniProtKB-KW"/>
</dbReference>
<keyword evidence="4" id="KW-0255">Endonuclease</keyword>
<dbReference type="Pfam" id="PF00078">
    <property type="entry name" value="RVT_1"/>
    <property type="match status" value="1"/>
</dbReference>
<evidence type="ECO:0000256" key="6">
    <source>
        <dbReference type="ARBA" id="ARBA00022918"/>
    </source>
</evidence>
<feature type="transmembrane region" description="Helical" evidence="8">
    <location>
        <begin position="308"/>
        <end position="330"/>
    </location>
</feature>
<keyword evidence="8" id="KW-1133">Transmembrane helix</keyword>
<dbReference type="InterPro" id="IPR043502">
    <property type="entry name" value="DNA/RNA_pol_sf"/>
</dbReference>